<evidence type="ECO:0000313" key="1">
    <source>
        <dbReference type="EMBL" id="MCD7469231.1"/>
    </source>
</evidence>
<keyword evidence="2" id="KW-1185">Reference proteome</keyword>
<comment type="caution">
    <text evidence="1">The sequence shown here is derived from an EMBL/GenBank/DDBJ whole genome shotgun (WGS) entry which is preliminary data.</text>
</comment>
<reference evidence="1 2" key="1">
    <citation type="journal article" date="2021" name="BMC Genomics">
        <title>Datura genome reveals duplications of psychoactive alkaloid biosynthetic genes and high mutation rate following tissue culture.</title>
        <authorList>
            <person name="Rajewski A."/>
            <person name="Carter-House D."/>
            <person name="Stajich J."/>
            <person name="Litt A."/>
        </authorList>
    </citation>
    <scope>NUCLEOTIDE SEQUENCE [LARGE SCALE GENOMIC DNA]</scope>
    <source>
        <strain evidence="1">AR-01</strain>
    </source>
</reference>
<sequence length="148" mass="16917">WDNWPSNGTLANRVQLQRKPGSTTVRHLFHNNRRDQDSLRHILPENLVQEVIQTDIGNIEDRENVTQLETLDHLFTTSDLAIKVWNYMTRPLGIIQNVNTVHGAALQGIEWCHENSNSPLILELDTLIAVNMIKGLTQPPIVSERQIL</sequence>
<evidence type="ECO:0000313" key="2">
    <source>
        <dbReference type="Proteomes" id="UP000823775"/>
    </source>
</evidence>
<dbReference type="Proteomes" id="UP000823775">
    <property type="component" value="Unassembled WGS sequence"/>
</dbReference>
<name>A0ABS8TEJ1_DATST</name>
<gene>
    <name evidence="1" type="ORF">HAX54_008095</name>
</gene>
<accession>A0ABS8TEJ1</accession>
<proteinExistence type="predicted"/>
<protein>
    <submittedName>
        <fullName evidence="1">Uncharacterized protein</fullName>
    </submittedName>
</protein>
<feature type="non-terminal residue" evidence="1">
    <location>
        <position position="1"/>
    </location>
</feature>
<dbReference type="EMBL" id="JACEIK010001418">
    <property type="protein sequence ID" value="MCD7469231.1"/>
    <property type="molecule type" value="Genomic_DNA"/>
</dbReference>
<organism evidence="1 2">
    <name type="scientific">Datura stramonium</name>
    <name type="common">Jimsonweed</name>
    <name type="synonym">Common thornapple</name>
    <dbReference type="NCBI Taxonomy" id="4076"/>
    <lineage>
        <taxon>Eukaryota</taxon>
        <taxon>Viridiplantae</taxon>
        <taxon>Streptophyta</taxon>
        <taxon>Embryophyta</taxon>
        <taxon>Tracheophyta</taxon>
        <taxon>Spermatophyta</taxon>
        <taxon>Magnoliopsida</taxon>
        <taxon>eudicotyledons</taxon>
        <taxon>Gunneridae</taxon>
        <taxon>Pentapetalae</taxon>
        <taxon>asterids</taxon>
        <taxon>lamiids</taxon>
        <taxon>Solanales</taxon>
        <taxon>Solanaceae</taxon>
        <taxon>Solanoideae</taxon>
        <taxon>Datureae</taxon>
        <taxon>Datura</taxon>
    </lineage>
</organism>